<proteinExistence type="predicted"/>
<keyword evidence="1" id="KW-0548">Nucleotidyltransferase</keyword>
<dbReference type="GO" id="GO:0003676">
    <property type="term" value="F:nucleic acid binding"/>
    <property type="evidence" value="ECO:0007669"/>
    <property type="project" value="InterPro"/>
</dbReference>
<dbReference type="EMBL" id="LXQA011369149">
    <property type="protein sequence ID" value="MCI94884.1"/>
    <property type="molecule type" value="Genomic_DNA"/>
</dbReference>
<sequence length="33" mass="3678">MGLEVAIDLRIKVLEVYGDSALVICQVKGEWET</sequence>
<evidence type="ECO:0000313" key="2">
    <source>
        <dbReference type="Proteomes" id="UP000265520"/>
    </source>
</evidence>
<feature type="non-terminal residue" evidence="1">
    <location>
        <position position="33"/>
    </location>
</feature>
<keyword evidence="2" id="KW-1185">Reference proteome</keyword>
<accession>A0A392W2J3</accession>
<dbReference type="Gene3D" id="3.30.420.10">
    <property type="entry name" value="Ribonuclease H-like superfamily/Ribonuclease H"/>
    <property type="match status" value="1"/>
</dbReference>
<keyword evidence="1" id="KW-0808">Transferase</keyword>
<reference evidence="1 2" key="1">
    <citation type="journal article" date="2018" name="Front. Plant Sci.">
        <title>Red Clover (Trifolium pratense) and Zigzag Clover (T. medium) - A Picture of Genomic Similarities and Differences.</title>
        <authorList>
            <person name="Dluhosova J."/>
            <person name="Istvanek J."/>
            <person name="Nedelnik J."/>
            <person name="Repkova J."/>
        </authorList>
    </citation>
    <scope>NUCLEOTIDE SEQUENCE [LARGE SCALE GENOMIC DNA]</scope>
    <source>
        <strain evidence="2">cv. 10/8</strain>
        <tissue evidence="1">Leaf</tissue>
    </source>
</reference>
<organism evidence="1 2">
    <name type="scientific">Trifolium medium</name>
    <dbReference type="NCBI Taxonomy" id="97028"/>
    <lineage>
        <taxon>Eukaryota</taxon>
        <taxon>Viridiplantae</taxon>
        <taxon>Streptophyta</taxon>
        <taxon>Embryophyta</taxon>
        <taxon>Tracheophyta</taxon>
        <taxon>Spermatophyta</taxon>
        <taxon>Magnoliopsida</taxon>
        <taxon>eudicotyledons</taxon>
        <taxon>Gunneridae</taxon>
        <taxon>Pentapetalae</taxon>
        <taxon>rosids</taxon>
        <taxon>fabids</taxon>
        <taxon>Fabales</taxon>
        <taxon>Fabaceae</taxon>
        <taxon>Papilionoideae</taxon>
        <taxon>50 kb inversion clade</taxon>
        <taxon>NPAAA clade</taxon>
        <taxon>Hologalegina</taxon>
        <taxon>IRL clade</taxon>
        <taxon>Trifolieae</taxon>
        <taxon>Trifolium</taxon>
    </lineage>
</organism>
<keyword evidence="1" id="KW-0695">RNA-directed DNA polymerase</keyword>
<dbReference type="InterPro" id="IPR036397">
    <property type="entry name" value="RNaseH_sf"/>
</dbReference>
<comment type="caution">
    <text evidence="1">The sequence shown here is derived from an EMBL/GenBank/DDBJ whole genome shotgun (WGS) entry which is preliminary data.</text>
</comment>
<dbReference type="GO" id="GO:0003964">
    <property type="term" value="F:RNA-directed DNA polymerase activity"/>
    <property type="evidence" value="ECO:0007669"/>
    <property type="project" value="UniProtKB-KW"/>
</dbReference>
<evidence type="ECO:0000313" key="1">
    <source>
        <dbReference type="EMBL" id="MCI94884.1"/>
    </source>
</evidence>
<dbReference type="Proteomes" id="UP000265520">
    <property type="component" value="Unassembled WGS sequence"/>
</dbReference>
<protein>
    <submittedName>
        <fullName evidence="1">RNA-directed DNA polymerase (Reverse transcriptase)</fullName>
    </submittedName>
</protein>
<dbReference type="AlphaFoldDB" id="A0A392W2J3"/>
<name>A0A392W2J3_9FABA</name>